<dbReference type="GO" id="GO:0005615">
    <property type="term" value="C:extracellular space"/>
    <property type="evidence" value="ECO:0007669"/>
    <property type="project" value="TreeGrafter"/>
</dbReference>
<dbReference type="Pfam" id="PF08384">
    <property type="entry name" value="NPP"/>
    <property type="match status" value="1"/>
</dbReference>
<dbReference type="PRINTS" id="PR00383">
    <property type="entry name" value="MELANOCORTIN"/>
</dbReference>
<evidence type="ECO:0000259" key="10">
    <source>
        <dbReference type="SMART" id="SM01363"/>
    </source>
</evidence>
<keyword evidence="4" id="KW-0964">Secreted</keyword>
<protein>
    <recommendedName>
        <fullName evidence="10">Pro-opiomelanocortin/corticotropin ACTH central region domain-containing protein</fullName>
    </recommendedName>
</protein>
<comment type="similarity">
    <text evidence="3">Belongs to the POMC family.</text>
</comment>
<evidence type="ECO:0000256" key="8">
    <source>
        <dbReference type="SAM" id="MobiDB-lite"/>
    </source>
</evidence>
<feature type="signal peptide" evidence="9">
    <location>
        <begin position="1"/>
        <end position="18"/>
    </location>
</feature>
<evidence type="ECO:0000256" key="4">
    <source>
        <dbReference type="ARBA" id="ARBA00022525"/>
    </source>
</evidence>
<accession>A0AAV2KE36</accession>
<dbReference type="InterPro" id="IPR001941">
    <property type="entry name" value="PMOC"/>
</dbReference>
<proteinExistence type="inferred from homology"/>
<keyword evidence="5" id="KW-0165">Cleavage on pair of basic residues</keyword>
<feature type="chain" id="PRO_5043416101" description="Pro-opiomelanocortin/corticotropin ACTH central region domain-containing protein" evidence="9">
    <location>
        <begin position="19"/>
        <end position="207"/>
    </location>
</feature>
<dbReference type="GO" id="GO:0005179">
    <property type="term" value="F:hormone activity"/>
    <property type="evidence" value="ECO:0007669"/>
    <property type="project" value="UniProtKB-KW"/>
</dbReference>
<name>A0AAV2KE36_KNICA</name>
<dbReference type="AlphaFoldDB" id="A0AAV2KE36"/>
<evidence type="ECO:0000313" key="12">
    <source>
        <dbReference type="Proteomes" id="UP001497482"/>
    </source>
</evidence>
<gene>
    <name evidence="11" type="ORF">KC01_LOCUS16505</name>
</gene>
<feature type="region of interest" description="Disordered" evidence="8">
    <location>
        <begin position="136"/>
        <end position="189"/>
    </location>
</feature>
<dbReference type="PANTHER" id="PTHR11416:SF7">
    <property type="entry name" value="PRO-OPIOMELANOCORTIN"/>
    <property type="match status" value="1"/>
</dbReference>
<dbReference type="Pfam" id="PF00976">
    <property type="entry name" value="ACTH_domain"/>
    <property type="match status" value="2"/>
</dbReference>
<evidence type="ECO:0000256" key="7">
    <source>
        <dbReference type="ARBA" id="ARBA00022729"/>
    </source>
</evidence>
<dbReference type="Proteomes" id="UP001497482">
    <property type="component" value="Chromosome 17"/>
</dbReference>
<evidence type="ECO:0000256" key="5">
    <source>
        <dbReference type="ARBA" id="ARBA00022685"/>
    </source>
</evidence>
<comment type="subcellular location">
    <subcellularLocation>
        <location evidence="2">Secreted</location>
    </subcellularLocation>
</comment>
<dbReference type="PANTHER" id="PTHR11416">
    <property type="entry name" value="PRO-OPIOMELANOCORTIN"/>
    <property type="match status" value="1"/>
</dbReference>
<dbReference type="GO" id="GO:2000852">
    <property type="term" value="P:regulation of corticosterone secretion"/>
    <property type="evidence" value="ECO:0007669"/>
    <property type="project" value="TreeGrafter"/>
</dbReference>
<feature type="compositionally biased region" description="Polar residues" evidence="8">
    <location>
        <begin position="175"/>
        <end position="189"/>
    </location>
</feature>
<evidence type="ECO:0000256" key="2">
    <source>
        <dbReference type="ARBA" id="ARBA00004613"/>
    </source>
</evidence>
<dbReference type="EMBL" id="OZ035839">
    <property type="protein sequence ID" value="CAL1586447.1"/>
    <property type="molecule type" value="Genomic_DNA"/>
</dbReference>
<feature type="compositionally biased region" description="Basic and acidic residues" evidence="8">
    <location>
        <begin position="72"/>
        <end position="81"/>
    </location>
</feature>
<keyword evidence="6" id="KW-0372">Hormone</keyword>
<dbReference type="SMART" id="SM01363">
    <property type="entry name" value="ACTH_domain"/>
    <property type="match status" value="2"/>
</dbReference>
<feature type="region of interest" description="Disordered" evidence="8">
    <location>
        <begin position="54"/>
        <end position="81"/>
    </location>
</feature>
<organism evidence="11 12">
    <name type="scientific">Knipowitschia caucasica</name>
    <name type="common">Caucasian dwarf goby</name>
    <name type="synonym">Pomatoschistus caucasicus</name>
    <dbReference type="NCBI Taxonomy" id="637954"/>
    <lineage>
        <taxon>Eukaryota</taxon>
        <taxon>Metazoa</taxon>
        <taxon>Chordata</taxon>
        <taxon>Craniata</taxon>
        <taxon>Vertebrata</taxon>
        <taxon>Euteleostomi</taxon>
        <taxon>Actinopterygii</taxon>
        <taxon>Neopterygii</taxon>
        <taxon>Teleostei</taxon>
        <taxon>Neoteleostei</taxon>
        <taxon>Acanthomorphata</taxon>
        <taxon>Gobiaria</taxon>
        <taxon>Gobiiformes</taxon>
        <taxon>Gobioidei</taxon>
        <taxon>Gobiidae</taxon>
        <taxon>Gobiinae</taxon>
        <taxon>Knipowitschia</taxon>
    </lineage>
</organism>
<evidence type="ECO:0000313" key="11">
    <source>
        <dbReference type="EMBL" id="CAL1586447.1"/>
    </source>
</evidence>
<dbReference type="GO" id="GO:0030141">
    <property type="term" value="C:secretory granule"/>
    <property type="evidence" value="ECO:0007669"/>
    <property type="project" value="TreeGrafter"/>
</dbReference>
<reference evidence="11 12" key="1">
    <citation type="submission" date="2024-04" db="EMBL/GenBank/DDBJ databases">
        <authorList>
            <person name="Waldvogel A.-M."/>
            <person name="Schoenle A."/>
        </authorList>
    </citation>
    <scope>NUCLEOTIDE SEQUENCE [LARGE SCALE GENOMIC DNA]</scope>
</reference>
<evidence type="ECO:0000256" key="9">
    <source>
        <dbReference type="SAM" id="SignalP"/>
    </source>
</evidence>
<sequence>MWSSSWFFVAVMAHVCHCSRVSECWHSSICSNLSNKQHVLACIQLCVSEMQNESPHSMPVQDTDPEQNELTSDIRPDSHDRRSYSMEHFRWGKPPGRKRRPVKVFSSFAEVGGSSEGAGPIHLQRRQLMAYDKRNKDMQRKLRSKASSHNQAQERKDGTYRMSHFRWGSPPANKRNGNSLQPWQETPQNPLSKLLRNLMGKNVKMAG</sequence>
<dbReference type="GO" id="GO:0001664">
    <property type="term" value="F:G protein-coupled receptor binding"/>
    <property type="evidence" value="ECO:0007669"/>
    <property type="project" value="TreeGrafter"/>
</dbReference>
<keyword evidence="12" id="KW-1185">Reference proteome</keyword>
<dbReference type="InterPro" id="IPR013531">
    <property type="entry name" value="Mcrtin_ACTH_cent"/>
</dbReference>
<feature type="domain" description="Pro-opiomelanocortin/corticotropin ACTH central region" evidence="10">
    <location>
        <begin position="159"/>
        <end position="199"/>
    </location>
</feature>
<evidence type="ECO:0000256" key="3">
    <source>
        <dbReference type="ARBA" id="ARBA00005832"/>
    </source>
</evidence>
<evidence type="ECO:0000256" key="6">
    <source>
        <dbReference type="ARBA" id="ARBA00022702"/>
    </source>
</evidence>
<comment type="function">
    <text evidence="1">Stimulates the adrenal glands to release cortisol.</text>
</comment>
<keyword evidence="7 9" id="KW-0732">Signal</keyword>
<evidence type="ECO:0000256" key="1">
    <source>
        <dbReference type="ARBA" id="ARBA00002965"/>
    </source>
</evidence>
<feature type="domain" description="Pro-opiomelanocortin/corticotropin ACTH central region" evidence="10">
    <location>
        <begin position="83"/>
        <end position="123"/>
    </location>
</feature>
<dbReference type="InterPro" id="IPR013593">
    <property type="entry name" value="Melanocortin_N"/>
</dbReference>
<dbReference type="InterPro" id="IPR050878">
    <property type="entry name" value="POMC-derived_peptides"/>
</dbReference>